<dbReference type="InterPro" id="IPR040285">
    <property type="entry name" value="ProX/PRXD1"/>
</dbReference>
<evidence type="ECO:0000256" key="1">
    <source>
        <dbReference type="ARBA" id="ARBA00010201"/>
    </source>
</evidence>
<proteinExistence type="inferred from homology"/>
<dbReference type="InterPro" id="IPR036754">
    <property type="entry name" value="YbaK/aa-tRNA-synt-asso_dom_sf"/>
</dbReference>
<dbReference type="PANTHER" id="PTHR31423:SF3">
    <property type="entry name" value="PROLYL-TRNA SYNTHETASE ASSOCIATED DOMAIN-CONTAINING PROTEIN 1-RELATED"/>
    <property type="match status" value="1"/>
</dbReference>
<sequence>MGCTASTPDVLLPDPEPGQEHSFKIKKAGLLSKGYNVYNMDKQLWLYIRSLSSFWDKDPDFTLENFVRDDDERGEVLGRCALGKLDEDYKKEVDWETDSDDSDFSLDDLFDFDDDDELKVKVKFKAKREASFKNAKGEEFAHLKVKVKGKAKVEVTMNEGSGGATTELWSAKSAIKKVYYTLTINGVEVPVEFSNHKWQDWDRQWKIPGLLTATYDAKFGTDEVFVDTKCLEAPPADLLLVGFAMAYFMHPSNYLSRAENEAQSYARQGGLLAVYTHLPGAGDDDRPLGHDTHNLFLYDKKNKNRLFLVTIAQSENISLKELAKRLGAKEVRFAGSEQAEMCFELQRGCITCLSLVNDTENNGWCRRRSSGLIRCAYVPAVSTPRITPNIMS</sequence>
<dbReference type="InterPro" id="IPR007214">
    <property type="entry name" value="YbaK/aa-tRNA-synth-assoc-dom"/>
</dbReference>
<comment type="similarity">
    <text evidence="1">Belongs to the PRORSD1 family.</text>
</comment>
<evidence type="ECO:0000259" key="2">
    <source>
        <dbReference type="Pfam" id="PF04073"/>
    </source>
</evidence>
<organism evidence="3 4">
    <name type="scientific">Perkinsus olseni</name>
    <name type="common">Perkinsus atlanticus</name>
    <dbReference type="NCBI Taxonomy" id="32597"/>
    <lineage>
        <taxon>Eukaryota</taxon>
        <taxon>Sar</taxon>
        <taxon>Alveolata</taxon>
        <taxon>Perkinsozoa</taxon>
        <taxon>Perkinsea</taxon>
        <taxon>Perkinsida</taxon>
        <taxon>Perkinsidae</taxon>
        <taxon>Perkinsus</taxon>
    </lineage>
</organism>
<feature type="domain" description="YbaK/aminoacyl-tRNA synthetase-associated" evidence="2">
    <location>
        <begin position="293"/>
        <end position="356"/>
    </location>
</feature>
<reference evidence="3 4" key="1">
    <citation type="submission" date="2020-04" db="EMBL/GenBank/DDBJ databases">
        <title>Perkinsus olseni comparative genomics.</title>
        <authorList>
            <person name="Bogema D.R."/>
        </authorList>
    </citation>
    <scope>NUCLEOTIDE SEQUENCE [LARGE SCALE GENOMIC DNA]</scope>
    <source>
        <strain evidence="3">00978-12</strain>
    </source>
</reference>
<evidence type="ECO:0000313" key="4">
    <source>
        <dbReference type="Proteomes" id="UP000541610"/>
    </source>
</evidence>
<dbReference type="Proteomes" id="UP000541610">
    <property type="component" value="Unassembled WGS sequence"/>
</dbReference>
<dbReference type="OrthoDB" id="424586at2759"/>
<dbReference type="EMBL" id="JABANP010000119">
    <property type="protein sequence ID" value="KAF4689622.1"/>
    <property type="molecule type" value="Genomic_DNA"/>
</dbReference>
<evidence type="ECO:0000313" key="3">
    <source>
        <dbReference type="EMBL" id="KAF4689622.1"/>
    </source>
</evidence>
<accession>A0A7J6P0H2</accession>
<dbReference type="GO" id="GO:0002161">
    <property type="term" value="F:aminoacyl-tRNA deacylase activity"/>
    <property type="evidence" value="ECO:0007669"/>
    <property type="project" value="InterPro"/>
</dbReference>
<dbReference type="SUPFAM" id="SSF55826">
    <property type="entry name" value="YbaK/ProRS associated domain"/>
    <property type="match status" value="1"/>
</dbReference>
<protein>
    <recommendedName>
        <fullName evidence="2">YbaK/aminoacyl-tRNA synthetase-associated domain-containing protein</fullName>
    </recommendedName>
</protein>
<dbReference type="Gene3D" id="3.90.960.10">
    <property type="entry name" value="YbaK/aminoacyl-tRNA synthetase-associated domain"/>
    <property type="match status" value="1"/>
</dbReference>
<dbReference type="PANTHER" id="PTHR31423">
    <property type="entry name" value="YBAK DOMAIN-CONTAINING PROTEIN"/>
    <property type="match status" value="1"/>
</dbReference>
<name>A0A7J6P0H2_PEROL</name>
<dbReference type="Pfam" id="PF04073">
    <property type="entry name" value="tRNA_edit"/>
    <property type="match status" value="1"/>
</dbReference>
<gene>
    <name evidence="3" type="ORF">FOZ60_001320</name>
</gene>
<dbReference type="AlphaFoldDB" id="A0A7J6P0H2"/>
<comment type="caution">
    <text evidence="3">The sequence shown here is derived from an EMBL/GenBank/DDBJ whole genome shotgun (WGS) entry which is preliminary data.</text>
</comment>